<dbReference type="RefSeq" id="WP_065432445.1">
    <property type="nucleotide sequence ID" value="NZ_BDDL01000032.1"/>
</dbReference>
<evidence type="ECO:0000313" key="4">
    <source>
        <dbReference type="Proteomes" id="UP000092677"/>
    </source>
</evidence>
<protein>
    <submittedName>
        <fullName evidence="3">Uncharacterized protein</fullName>
    </submittedName>
</protein>
<gene>
    <name evidence="2" type="ORF">EHRUM2_02760</name>
    <name evidence="3" type="ORF">EHRUM3_03290</name>
</gene>
<dbReference type="AlphaFoldDB" id="A0A161LY84"/>
<reference evidence="3" key="1">
    <citation type="journal article" date="2016" name="Genome Announc.">
        <title>Draft Genome Sequences of Three Strains of Ehrlichia ruminantium, a Tick-Borne Pathogen of Ruminants, Isolated from Zimbabwe, The Gambia, and Ghana.</title>
        <authorList>
            <person name="Nakao R."/>
            <person name="Jongejan F."/>
            <person name="Sugimoto C."/>
        </authorList>
    </citation>
    <scope>NUCLEOTIDE SEQUENCE</scope>
    <source>
        <strain evidence="2">Kerr Seringe</strain>
        <strain evidence="3">Pokoase 417</strain>
    </source>
</reference>
<evidence type="ECO:0000313" key="2">
    <source>
        <dbReference type="EMBL" id="GAT77067.1"/>
    </source>
</evidence>
<evidence type="ECO:0000313" key="5">
    <source>
        <dbReference type="Proteomes" id="UP000092731"/>
    </source>
</evidence>
<reference evidence="4 5" key="2">
    <citation type="submission" date="2016-05" db="EMBL/GenBank/DDBJ databases">
        <title>Draft genome sequences of four strains of Ehrlichia ruminantium, a tick-borne pathogen of ruminants, isolated from Zimbabwe, The Gambia and Ghana.</title>
        <authorList>
            <person name="Nakao R."/>
            <person name="Jongejan F."/>
            <person name="Sugimoto C."/>
        </authorList>
    </citation>
    <scope>NUCLEOTIDE SEQUENCE [LARGE SCALE GENOMIC DNA]</scope>
    <source>
        <strain evidence="4">Kerr Seringe</strain>
        <strain evidence="5">Pokoase 417</strain>
    </source>
</reference>
<evidence type="ECO:0000313" key="3">
    <source>
        <dbReference type="EMBL" id="GAT78117.1"/>
    </source>
</evidence>
<comment type="caution">
    <text evidence="3">The sequence shown here is derived from an EMBL/GenBank/DDBJ whole genome shotgun (WGS) entry which is preliminary data.</text>
</comment>
<keyword evidence="1" id="KW-0472">Membrane</keyword>
<keyword evidence="1" id="KW-0812">Transmembrane</keyword>
<accession>A0A161LY84</accession>
<organism evidence="3 5">
    <name type="scientific">Ehrlichia ruminantium</name>
    <name type="common">heartwater rickettsia</name>
    <name type="synonym">Cowdria ruminantium</name>
    <dbReference type="NCBI Taxonomy" id="779"/>
    <lineage>
        <taxon>Bacteria</taxon>
        <taxon>Pseudomonadati</taxon>
        <taxon>Pseudomonadota</taxon>
        <taxon>Alphaproteobacteria</taxon>
        <taxon>Rickettsiales</taxon>
        <taxon>Anaplasmataceae</taxon>
        <taxon>Ehrlichia</taxon>
    </lineage>
</organism>
<feature type="transmembrane region" description="Helical" evidence="1">
    <location>
        <begin position="6"/>
        <end position="33"/>
    </location>
</feature>
<sequence length="308" mass="35470">MNSLNFLQIWLLAGLVCILVGALIVPIIVYAIYRYRMNLCRRDLSSMMNVLDTKLKGESYDDCKVDLYINGVHARAVFIEKCLYYNDGMTECELVQKHLEYLKNNSNYKKNGDDNNLRRAIAGAALESIIKTADTHGDINMCLIHHFVSYLYSEDYECILRHVMSHLIRKHGTQEINKHNNGMRVQKVMINYNAEGQPHELFLRVSVSRSITKEDSRCKSGKEDSDNLSMEFLVSPTKNDSNVLQYSLRKGIVLTTSSFTKRVLINVPSFLVRGRKELSCTEYDRKSAQEFIDTLVRQMQEKPVGHIR</sequence>
<dbReference type="EMBL" id="BDDL01000032">
    <property type="protein sequence ID" value="GAT77067.1"/>
    <property type="molecule type" value="Genomic_DNA"/>
</dbReference>
<name>A0A161LY84_EHRRU</name>
<evidence type="ECO:0000256" key="1">
    <source>
        <dbReference type="SAM" id="Phobius"/>
    </source>
</evidence>
<proteinExistence type="predicted"/>
<keyword evidence="1" id="KW-1133">Transmembrane helix</keyword>
<dbReference type="Proteomes" id="UP000092677">
    <property type="component" value="Unassembled WGS sequence"/>
</dbReference>
<dbReference type="Proteomes" id="UP000092731">
    <property type="component" value="Unassembled WGS sequence"/>
</dbReference>
<dbReference type="EMBL" id="BDDM01000102">
    <property type="protein sequence ID" value="GAT78117.1"/>
    <property type="molecule type" value="Genomic_DNA"/>
</dbReference>